<reference evidence="1" key="1">
    <citation type="journal article" date="2021" name="Proc. Natl. Acad. Sci. U.S.A.">
        <title>A Catalog of Tens of Thousands of Viruses from Human Metagenomes Reveals Hidden Associations with Chronic Diseases.</title>
        <authorList>
            <person name="Tisza M.J."/>
            <person name="Buck C.B."/>
        </authorList>
    </citation>
    <scope>NUCLEOTIDE SEQUENCE</scope>
    <source>
        <strain evidence="1">CtDOT22</strain>
    </source>
</reference>
<organism evidence="1">
    <name type="scientific">Siphoviridae sp. ctDOT22</name>
    <dbReference type="NCBI Taxonomy" id="2827812"/>
    <lineage>
        <taxon>Viruses</taxon>
        <taxon>Duplodnaviria</taxon>
        <taxon>Heunggongvirae</taxon>
        <taxon>Uroviricota</taxon>
        <taxon>Caudoviricetes</taxon>
    </lineage>
</organism>
<proteinExistence type="predicted"/>
<evidence type="ECO:0000313" key="1">
    <source>
        <dbReference type="EMBL" id="DAF55119.1"/>
    </source>
</evidence>
<sequence>MRINKLGSMREKDSILQRTVFMKEKYTISNLLLFH</sequence>
<dbReference type="EMBL" id="BK032686">
    <property type="protein sequence ID" value="DAF55119.1"/>
    <property type="molecule type" value="Genomic_DNA"/>
</dbReference>
<protein>
    <submittedName>
        <fullName evidence="1">Uncharacterized protein</fullName>
    </submittedName>
</protein>
<name>A0A8S5SWP5_9CAUD</name>
<accession>A0A8S5SWP5</accession>